<gene>
    <name evidence="9" type="ORF">BACCOP_01047</name>
</gene>
<evidence type="ECO:0000256" key="4">
    <source>
        <dbReference type="ARBA" id="ARBA00023136"/>
    </source>
</evidence>
<keyword evidence="6" id="KW-0175">Coiled coil</keyword>
<reference evidence="9 10" key="2">
    <citation type="submission" date="2008-04" db="EMBL/GenBank/DDBJ databases">
        <authorList>
            <person name="Fulton L."/>
            <person name="Clifton S."/>
            <person name="Fulton B."/>
            <person name="Xu J."/>
            <person name="Minx P."/>
            <person name="Pepin K.H."/>
            <person name="Johnson M."/>
            <person name="Thiruvilangam P."/>
            <person name="Bhonagiri V."/>
            <person name="Nash W.E."/>
            <person name="Mardis E.R."/>
            <person name="Wilson R.K."/>
        </authorList>
    </citation>
    <scope>NUCLEOTIDE SEQUENCE [LARGE SCALE GENOMIC DNA]</scope>
    <source>
        <strain evidence="9 10">DSM 17136</strain>
    </source>
</reference>
<evidence type="ECO:0000313" key="10">
    <source>
        <dbReference type="Proteomes" id="UP000003146"/>
    </source>
</evidence>
<dbReference type="HOGENOM" id="CLU_015553_1_1_10"/>
<protein>
    <submittedName>
        <fullName evidence="9">SusD family protein</fullName>
    </submittedName>
</protein>
<evidence type="ECO:0000313" key="9">
    <source>
        <dbReference type="EMBL" id="EDV01865.1"/>
    </source>
</evidence>
<keyword evidence="3" id="KW-0732">Signal</keyword>
<dbReference type="InterPro" id="IPR033985">
    <property type="entry name" value="SusD-like_N"/>
</dbReference>
<reference evidence="9 10" key="1">
    <citation type="submission" date="2008-04" db="EMBL/GenBank/DDBJ databases">
        <title>Draft genome sequence of Bacteroides coprocola (DSM 17136).</title>
        <authorList>
            <person name="Sudarsanam P."/>
            <person name="Ley R."/>
            <person name="Guruge J."/>
            <person name="Turnbaugh P.J."/>
            <person name="Mahowald M."/>
            <person name="Liep D."/>
            <person name="Gordon J."/>
        </authorList>
    </citation>
    <scope>NUCLEOTIDE SEQUENCE [LARGE SCALE GENOMIC DNA]</scope>
    <source>
        <strain evidence="9 10">DSM 17136</strain>
    </source>
</reference>
<comment type="similarity">
    <text evidence="2">Belongs to the SusD family.</text>
</comment>
<dbReference type="InterPro" id="IPR012944">
    <property type="entry name" value="SusD_RagB_dom"/>
</dbReference>
<feature type="domain" description="RagB/SusD" evidence="7">
    <location>
        <begin position="309"/>
        <end position="491"/>
    </location>
</feature>
<dbReference type="AlphaFoldDB" id="B3JGP3"/>
<evidence type="ECO:0000256" key="5">
    <source>
        <dbReference type="ARBA" id="ARBA00023237"/>
    </source>
</evidence>
<dbReference type="InterPro" id="IPR011990">
    <property type="entry name" value="TPR-like_helical_dom_sf"/>
</dbReference>
<dbReference type="GO" id="GO:0009279">
    <property type="term" value="C:cell outer membrane"/>
    <property type="evidence" value="ECO:0007669"/>
    <property type="project" value="UniProtKB-SubCell"/>
</dbReference>
<evidence type="ECO:0000256" key="6">
    <source>
        <dbReference type="SAM" id="Coils"/>
    </source>
</evidence>
<sequence length="660" mass="75569">MEAYTSDDIETTFSDEVRADKFVQGCYRGLIHNEMFYQLGMGETVMHSCEDGSTNNSKYMMCNYKFDALIPATVTTIYKEQYRIIEATNIAISNLSKMPETEKRNQLLGEAICIRAFCYLNLIRIYGDVPAVYTPLEEMDPNDENTFYPKRSSRDEIYDKVISEVQSVIDWLPWFEESDYQTPERITKQGAYALLARLALYAGGYSLRWNLETNDPATLKMARRDDATRVKELYQIADNACFQIINHGSNSLVQAHEDMSGFQYLWYNHCQRNFAATNTEILWETAQYGDVTNSQFTTYAQPGSRGGKYGSLKAMQFMLPTYYLSFNPKDTRRDVSCTSYSIYFLEKGSANDTWVDVGTTYSCIMPGKFRLSWCVAPQSNKQRNLDIPIFRYADVLLMYAETQNYLNNGPTQAAKNALQEVRNRAGVGEELTIPNEQEAFDDAIVQERKWEFATEFTLRTDLIRMNRLTKELAKTKQAMKDLSDRKNEYANIPTYRLYKFHIDAQEYGDKFLAVDYIDLTDPSEIEVVKNVPTAKEEYDAFQEKILNIVKAHNIEVSNGDKWYPVNMFEAYTSTFNGNSRKMVGFRAGFNTLQIGKIIYTLPTGSAENGGKYPTWIESADGSDGLYYGFQENKSELCPFAAKSPGHPLVDNPNLTQLPGY</sequence>
<evidence type="ECO:0000256" key="2">
    <source>
        <dbReference type="ARBA" id="ARBA00006275"/>
    </source>
</evidence>
<feature type="coiled-coil region" evidence="6">
    <location>
        <begin position="465"/>
        <end position="492"/>
    </location>
</feature>
<evidence type="ECO:0000259" key="8">
    <source>
        <dbReference type="Pfam" id="PF14322"/>
    </source>
</evidence>
<dbReference type="STRING" id="470145.BACCOP_01047"/>
<organism evidence="9 10">
    <name type="scientific">Phocaeicola coprocola DSM 17136</name>
    <dbReference type="NCBI Taxonomy" id="470145"/>
    <lineage>
        <taxon>Bacteria</taxon>
        <taxon>Pseudomonadati</taxon>
        <taxon>Bacteroidota</taxon>
        <taxon>Bacteroidia</taxon>
        <taxon>Bacteroidales</taxon>
        <taxon>Bacteroidaceae</taxon>
        <taxon>Phocaeicola</taxon>
    </lineage>
</organism>
<dbReference type="Gene3D" id="1.25.40.390">
    <property type="match status" value="1"/>
</dbReference>
<dbReference type="Proteomes" id="UP000003146">
    <property type="component" value="Unassembled WGS sequence"/>
</dbReference>
<dbReference type="Pfam" id="PF07980">
    <property type="entry name" value="SusD_RagB"/>
    <property type="match status" value="1"/>
</dbReference>
<dbReference type="Pfam" id="PF14322">
    <property type="entry name" value="SusD-like_3"/>
    <property type="match status" value="1"/>
</dbReference>
<dbReference type="eggNOG" id="COG0702">
    <property type="taxonomic scope" value="Bacteria"/>
</dbReference>
<comment type="caution">
    <text evidence="9">The sequence shown here is derived from an EMBL/GenBank/DDBJ whole genome shotgun (WGS) entry which is preliminary data.</text>
</comment>
<comment type="subcellular location">
    <subcellularLocation>
        <location evidence="1">Cell outer membrane</location>
    </subcellularLocation>
</comment>
<accession>B3JGP3</accession>
<evidence type="ECO:0000259" key="7">
    <source>
        <dbReference type="Pfam" id="PF07980"/>
    </source>
</evidence>
<keyword evidence="5" id="KW-0998">Cell outer membrane</keyword>
<evidence type="ECO:0000256" key="1">
    <source>
        <dbReference type="ARBA" id="ARBA00004442"/>
    </source>
</evidence>
<dbReference type="EMBL" id="ABIY02000068">
    <property type="protein sequence ID" value="EDV01865.1"/>
    <property type="molecule type" value="Genomic_DNA"/>
</dbReference>
<feature type="domain" description="SusD-like N-terminal" evidence="8">
    <location>
        <begin position="50"/>
        <end position="200"/>
    </location>
</feature>
<keyword evidence="4" id="KW-0472">Membrane</keyword>
<evidence type="ECO:0000256" key="3">
    <source>
        <dbReference type="ARBA" id="ARBA00022729"/>
    </source>
</evidence>
<proteinExistence type="inferred from homology"/>
<dbReference type="SUPFAM" id="SSF48452">
    <property type="entry name" value="TPR-like"/>
    <property type="match status" value="1"/>
</dbReference>
<name>B3JGP3_9BACT</name>